<feature type="region of interest" description="Disordered" evidence="4">
    <location>
        <begin position="920"/>
        <end position="1070"/>
    </location>
</feature>
<keyword evidence="7" id="KW-1185">Reference proteome</keyword>
<evidence type="ECO:0000259" key="5">
    <source>
        <dbReference type="PROSITE" id="PS50071"/>
    </source>
</evidence>
<evidence type="ECO:0000256" key="2">
    <source>
        <dbReference type="ARBA" id="ARBA00023125"/>
    </source>
</evidence>
<name>A0AAE0DX05_9ROSI</name>
<dbReference type="InterPro" id="IPR035441">
    <property type="entry name" value="TFIIS/LEDGF_dom_sf"/>
</dbReference>
<gene>
    <name evidence="6" type="ORF">Dsin_025338</name>
</gene>
<organism evidence="6 7">
    <name type="scientific">Dipteronia sinensis</name>
    <dbReference type="NCBI Taxonomy" id="43782"/>
    <lineage>
        <taxon>Eukaryota</taxon>
        <taxon>Viridiplantae</taxon>
        <taxon>Streptophyta</taxon>
        <taxon>Embryophyta</taxon>
        <taxon>Tracheophyta</taxon>
        <taxon>Spermatophyta</taxon>
        <taxon>Magnoliopsida</taxon>
        <taxon>eudicotyledons</taxon>
        <taxon>Gunneridae</taxon>
        <taxon>Pentapetalae</taxon>
        <taxon>rosids</taxon>
        <taxon>malvids</taxon>
        <taxon>Sapindales</taxon>
        <taxon>Sapindaceae</taxon>
        <taxon>Hippocastanoideae</taxon>
        <taxon>Acereae</taxon>
        <taxon>Dipteronia</taxon>
    </lineage>
</organism>
<dbReference type="SUPFAM" id="SSF47676">
    <property type="entry name" value="Conserved domain common to transcription factors TFIIS, elongin A, CRSP70"/>
    <property type="match status" value="1"/>
</dbReference>
<dbReference type="PROSITE" id="PS50071">
    <property type="entry name" value="HOMEOBOX_2"/>
    <property type="match status" value="1"/>
</dbReference>
<dbReference type="EMBL" id="JANJYJ010000008">
    <property type="protein sequence ID" value="KAK3194028.1"/>
    <property type="molecule type" value="Genomic_DNA"/>
</dbReference>
<dbReference type="SMART" id="SM00389">
    <property type="entry name" value="HOX"/>
    <property type="match status" value="1"/>
</dbReference>
<feature type="domain" description="Homeobox" evidence="5">
    <location>
        <begin position="66"/>
        <end position="126"/>
    </location>
</feature>
<keyword evidence="2 3" id="KW-0238">DNA-binding</keyword>
<protein>
    <recommendedName>
        <fullName evidence="5">Homeobox domain-containing protein</fullName>
    </recommendedName>
</protein>
<dbReference type="GO" id="GO:0003677">
    <property type="term" value="F:DNA binding"/>
    <property type="evidence" value="ECO:0007669"/>
    <property type="project" value="UniProtKB-UniRule"/>
</dbReference>
<comment type="subcellular location">
    <subcellularLocation>
        <location evidence="1 3">Nucleus</location>
    </subcellularLocation>
</comment>
<proteinExistence type="predicted"/>
<dbReference type="GO" id="GO:0005634">
    <property type="term" value="C:nucleus"/>
    <property type="evidence" value="ECO:0007669"/>
    <property type="project" value="UniProtKB-SubCell"/>
</dbReference>
<dbReference type="Gene3D" id="1.20.930.10">
    <property type="entry name" value="Conserved domain common to transcription factors TFIIS, elongin A, CRSP70"/>
    <property type="match status" value="1"/>
</dbReference>
<feature type="compositionally biased region" description="Polar residues" evidence="4">
    <location>
        <begin position="975"/>
        <end position="995"/>
    </location>
</feature>
<feature type="region of interest" description="Disordered" evidence="4">
    <location>
        <begin position="518"/>
        <end position="556"/>
    </location>
</feature>
<dbReference type="AlphaFoldDB" id="A0AAE0DX05"/>
<dbReference type="Proteomes" id="UP001281410">
    <property type="component" value="Unassembled WGS sequence"/>
</dbReference>
<evidence type="ECO:0000313" key="6">
    <source>
        <dbReference type="EMBL" id="KAK3194028.1"/>
    </source>
</evidence>
<dbReference type="InterPro" id="IPR001356">
    <property type="entry name" value="HD"/>
</dbReference>
<evidence type="ECO:0000313" key="7">
    <source>
        <dbReference type="Proteomes" id="UP001281410"/>
    </source>
</evidence>
<reference evidence="6" key="1">
    <citation type="journal article" date="2023" name="Plant J.">
        <title>Genome sequences and population genomics provide insights into the demographic history, inbreeding, and mutation load of two 'living fossil' tree species of Dipteronia.</title>
        <authorList>
            <person name="Feng Y."/>
            <person name="Comes H.P."/>
            <person name="Chen J."/>
            <person name="Zhu S."/>
            <person name="Lu R."/>
            <person name="Zhang X."/>
            <person name="Li P."/>
            <person name="Qiu J."/>
            <person name="Olsen K.M."/>
            <person name="Qiu Y."/>
        </authorList>
    </citation>
    <scope>NUCLEOTIDE SEQUENCE</scope>
    <source>
        <strain evidence="6">NBL</strain>
    </source>
</reference>
<comment type="caution">
    <text evidence="6">The sequence shown here is derived from an EMBL/GenBank/DDBJ whole genome shotgun (WGS) entry which is preliminary data.</text>
</comment>
<dbReference type="Gene3D" id="1.10.10.60">
    <property type="entry name" value="Homeodomain-like"/>
    <property type="match status" value="1"/>
</dbReference>
<accession>A0AAE0DX05</accession>
<dbReference type="GO" id="GO:0010228">
    <property type="term" value="P:vegetative to reproductive phase transition of meristem"/>
    <property type="evidence" value="ECO:0007669"/>
    <property type="project" value="TreeGrafter"/>
</dbReference>
<feature type="compositionally biased region" description="Polar residues" evidence="4">
    <location>
        <begin position="526"/>
        <end position="537"/>
    </location>
</feature>
<feature type="compositionally biased region" description="Basic residues" evidence="4">
    <location>
        <begin position="1060"/>
        <end position="1070"/>
    </location>
</feature>
<dbReference type="PANTHER" id="PTHR33400:SF6">
    <property type="entry name" value="HOMEOBOX PROTEIN LUMINIDEPENDENS"/>
    <property type="match status" value="1"/>
</dbReference>
<evidence type="ECO:0000256" key="3">
    <source>
        <dbReference type="PROSITE-ProRule" id="PRU00108"/>
    </source>
</evidence>
<dbReference type="PANTHER" id="PTHR33400">
    <property type="entry name" value="ZINC FINGER CCCH DOMAIN-CONTAINING PROTEIN 6-RELATED"/>
    <property type="match status" value="1"/>
</dbReference>
<sequence>MEAPRENSLEIQIGSSAESFGKFLVSQRELFHGQINQLQNIVVTQCRLTGVNPLSQEMAAGALSIKIGKRPRDLLNPKAIKHMQAIFSMKDAISKKECREISVQFGGTVTQVKDFFASQRSRVRKFVRLSREKATRSNACKEPHDEGVQNSSDSMIPVHPVPLNCVGPTSVIPTNPVPLNSVGPTSLIPTNPVPLNSVGPTSVIPTNPVPLNSVGPPIVEESPACSAHDDSLVVIDDLDKYFVVNIFNLLRKEETFSGQVKLMEWILKIQNSSVLSWFLTKGGVMILATWLSQAAVEEQTSVLVVMLKVLSHLPLHKALPEHMSAILQSVNKLRFYRASDISNRARSLLSKWSKMLVNSQAMKKPNGVKSSTDAQNELILKQRQVLSLLLTPLRFFQLGSHHCILTVYSIGEIMADESWQTNSDIPQAIGAPSYGSSENFRKLESPQPLKLLTASADDSAKKNILGVSSSHNRERRKVQLMEQPGQKLAGRSMQAARAAAMNQGRPMSADDIQKAKMRAHHMQSKYGKTSSSNGSNEAKTEALNKSPATPASILPPVSKVNVPPKIEEQKKLVIPSLEVASGLEVPLDPKQKMDSKERLQEKGKRVQIPWQTPPEVILNDLWGAGAGENSKEIDIQKKRNQREKETIYHTVQEIPSNPKEPWDREMDYDDTLTVEIPTEQPPDAADSGETQVATNNDILQHTTPAATPMPIPSQISNANASATEPDLELLAVLLKNPELVFALTSGQAGNLSSEDTVKLLDMIKAAGGSGLSGNGNGLGGNVEEKVEVSLPSPTPASNPGTSGWSQQEAVRNPFLRQNPMGSNASSEIATTSTNLVRSQIPAMNNTIPQQPSFAQQIPSTMRSSLHHQSLSINSPIIHNQASEMHLAMNNNLSAAAGPSMRIDIMQAQERQPVFSSPSLLHASTRSQAQPQHPHMSDPMHFTPQYTSRPPAGNLGPVSDSWRASQGSVSIPRYQANPNNYNASFGNPVQQPQLLSGPSRGRNKYVGNDGFESWSPEHSPTRPSEYMSGRNFQEPGMSYRPDRSRQWNSPGYQDVQDHNKHGNKRWPDRRR</sequence>
<keyword evidence="3" id="KW-0539">Nucleus</keyword>
<dbReference type="InterPro" id="IPR009057">
    <property type="entry name" value="Homeodomain-like_sf"/>
</dbReference>
<dbReference type="SUPFAM" id="SSF46689">
    <property type="entry name" value="Homeodomain-like"/>
    <property type="match status" value="1"/>
</dbReference>
<feature type="DNA-binding region" description="Homeobox" evidence="3">
    <location>
        <begin position="68"/>
        <end position="127"/>
    </location>
</feature>
<keyword evidence="3" id="KW-0371">Homeobox</keyword>
<feature type="compositionally biased region" description="Polar residues" evidence="4">
    <location>
        <begin position="920"/>
        <end position="930"/>
    </location>
</feature>
<evidence type="ECO:0000256" key="1">
    <source>
        <dbReference type="ARBA" id="ARBA00004123"/>
    </source>
</evidence>
<evidence type="ECO:0000256" key="4">
    <source>
        <dbReference type="SAM" id="MobiDB-lite"/>
    </source>
</evidence>